<sequence>MSSGIPHAAAARPPVSAHPASLADIVRLRVQGHGLADMSGASALTSPLAVVERLLAVQAQDFAASKWALGVRSPGTTAADVDAAVTRGLIVRSWPMRGTLHLVPATELHWMLRLSTARLVTGAKTRHAQLELTTQILERAREIALEALGGGRSATRAEFLALLDSRGINTTQQRGYHTIWFLAQTGTLCWGPLAGNQQALVLLDEWVPNPRELEHDEALGEFALRYFAGHGPATLADFAGWSQLTLTQARIGLAVARPHLTELFETGTSPDAAPLFFVDTGADAGGPPRQRSSVLALPGFDEYLIGYRDRTALISDVNFLRVVPGKNGIYLPLLVSGGRVVGTWRKNASARAVTVSPQPFGTLTVRQQAGLRRGIRDYGRFLGLGATLLDPEPGLA</sequence>
<dbReference type="AlphaFoldDB" id="A0A3A5MJT4"/>
<reference evidence="1 2" key="1">
    <citation type="submission" date="2018-09" db="EMBL/GenBank/DDBJ databases">
        <title>Novel species of Cryobacterium.</title>
        <authorList>
            <person name="Liu Q."/>
            <person name="Xin Y.-H."/>
        </authorList>
    </citation>
    <scope>NUCLEOTIDE SEQUENCE [LARGE SCALE GENOMIC DNA]</scope>
    <source>
        <strain evidence="1 2">Hh39</strain>
    </source>
</reference>
<protein>
    <submittedName>
        <fullName evidence="1">Winged helix DNA-binding domain-containing protein</fullName>
    </submittedName>
</protein>
<name>A0A3A5MJT4_9MICO</name>
<organism evidence="1 2">
    <name type="scientific">Cryobacterium melibiosiphilum</name>
    <dbReference type="NCBI Taxonomy" id="995039"/>
    <lineage>
        <taxon>Bacteria</taxon>
        <taxon>Bacillati</taxon>
        <taxon>Actinomycetota</taxon>
        <taxon>Actinomycetes</taxon>
        <taxon>Micrococcales</taxon>
        <taxon>Microbacteriaceae</taxon>
        <taxon>Cryobacterium</taxon>
    </lineage>
</organism>
<dbReference type="PANTHER" id="PTHR38479">
    <property type="entry name" value="LMO0824 PROTEIN"/>
    <property type="match status" value="1"/>
</dbReference>
<proteinExistence type="predicted"/>
<accession>A0A3A5MJT4</accession>
<dbReference type="PANTHER" id="PTHR38479:SF2">
    <property type="entry name" value="WINGED HELIX DNA-BINDING DOMAIN-CONTAINING PROTEIN"/>
    <property type="match status" value="1"/>
</dbReference>
<dbReference type="InterPro" id="IPR009351">
    <property type="entry name" value="AlkZ-like"/>
</dbReference>
<keyword evidence="2" id="KW-1185">Reference proteome</keyword>
<dbReference type="OrthoDB" id="9148135at2"/>
<evidence type="ECO:0000313" key="1">
    <source>
        <dbReference type="EMBL" id="RJT89171.1"/>
    </source>
</evidence>
<dbReference type="RefSeq" id="WP_119973918.1">
    <property type="nucleotide sequence ID" value="NZ_JBHSQA010000018.1"/>
</dbReference>
<gene>
    <name evidence="1" type="ORF">D6T64_07880</name>
</gene>
<dbReference type="Proteomes" id="UP000272015">
    <property type="component" value="Unassembled WGS sequence"/>
</dbReference>
<evidence type="ECO:0000313" key="2">
    <source>
        <dbReference type="Proteomes" id="UP000272015"/>
    </source>
</evidence>
<dbReference type="EMBL" id="QZVS01000076">
    <property type="protein sequence ID" value="RJT89171.1"/>
    <property type="molecule type" value="Genomic_DNA"/>
</dbReference>
<keyword evidence="1" id="KW-0238">DNA-binding</keyword>
<dbReference type="GO" id="GO:0003677">
    <property type="term" value="F:DNA binding"/>
    <property type="evidence" value="ECO:0007669"/>
    <property type="project" value="UniProtKB-KW"/>
</dbReference>
<dbReference type="Pfam" id="PF06224">
    <property type="entry name" value="AlkZ-like"/>
    <property type="match status" value="1"/>
</dbReference>
<comment type="caution">
    <text evidence="1">The sequence shown here is derived from an EMBL/GenBank/DDBJ whole genome shotgun (WGS) entry which is preliminary data.</text>
</comment>